<dbReference type="Proteomes" id="UP000313645">
    <property type="component" value="Unassembled WGS sequence"/>
</dbReference>
<dbReference type="RefSeq" id="WP_131484187.1">
    <property type="nucleotide sequence ID" value="NZ_SJDL01000073.1"/>
</dbReference>
<comment type="caution">
    <text evidence="1">The sequence shown here is derived from an EMBL/GenBank/DDBJ whole genome shotgun (WGS) entry which is preliminary data.</text>
</comment>
<name>A0ABY1ZDJ2_9GAMM</name>
<organism evidence="1 2">
    <name type="scientific">Marinobacter halodurans</name>
    <dbReference type="NCBI Taxonomy" id="2528979"/>
    <lineage>
        <taxon>Bacteria</taxon>
        <taxon>Pseudomonadati</taxon>
        <taxon>Pseudomonadota</taxon>
        <taxon>Gammaproteobacteria</taxon>
        <taxon>Pseudomonadales</taxon>
        <taxon>Marinobacteraceae</taxon>
        <taxon>Marinobacter</taxon>
    </lineage>
</organism>
<gene>
    <name evidence="1" type="ORF">EZI54_22905</name>
</gene>
<proteinExistence type="predicted"/>
<keyword evidence="2" id="KW-1185">Reference proteome</keyword>
<dbReference type="EMBL" id="SJDL01000073">
    <property type="protein sequence ID" value="TBW46932.1"/>
    <property type="molecule type" value="Genomic_DNA"/>
</dbReference>
<reference evidence="1 2" key="1">
    <citation type="submission" date="2019-02" db="EMBL/GenBank/DDBJ databases">
        <title>Marinobacter halodurans sp. nov., a marine bacterium isolated from sea tidal flat.</title>
        <authorList>
            <person name="Yoo Y."/>
            <person name="Lee D.W."/>
            <person name="Kim B.S."/>
            <person name="Kim J.-J."/>
        </authorList>
    </citation>
    <scope>NUCLEOTIDE SEQUENCE [LARGE SCALE GENOMIC DNA]</scope>
    <source>
        <strain evidence="1 2">YJ-S3-2</strain>
    </source>
</reference>
<sequence length="390" mass="43218">MFENQDPLVVESHLRMVEMRSPANLGPGMVKLWRIFPLDISRTRESILYSEPTDNGYLFYLEAPGVHMEEQKGLFGNVVSRERFYDLVERRVRVLKSTDGVATFNDLFALNGLRYLIGQHTLNQCLVHLDTSVFNFDRLAGSAAKKTEAYRADHGSDFVKSLAKGDEGLSKFLVASSEDATSGSATSESAADGKNDGSGHLRASLLQRLQTMSIDESEVPEALREHYAISRKQHAKVVENIPTLEDDTLTQWVQASYTSVGQLVAEVSSEFYEMTQRIVLQEMAKAPVYKHIDTILIPLELLRAGNPFMRGGLKLTHADEFMTNPNPEMVPLGIRFGRQESGVAKFSDSALNESLKKAGGQGLLSPKGGVPNRVVRWTRSVGQPDGVTKL</sequence>
<protein>
    <submittedName>
        <fullName evidence="1">Uncharacterized protein</fullName>
    </submittedName>
</protein>
<evidence type="ECO:0000313" key="1">
    <source>
        <dbReference type="EMBL" id="TBW46932.1"/>
    </source>
</evidence>
<evidence type="ECO:0000313" key="2">
    <source>
        <dbReference type="Proteomes" id="UP000313645"/>
    </source>
</evidence>
<accession>A0ABY1ZDJ2</accession>